<accession>A0A9Q3K9D1</accession>
<dbReference type="OrthoDB" id="7691805at2759"/>
<gene>
    <name evidence="1" type="ORF">O181_115726</name>
</gene>
<evidence type="ECO:0000313" key="2">
    <source>
        <dbReference type="Proteomes" id="UP000765509"/>
    </source>
</evidence>
<keyword evidence="2" id="KW-1185">Reference proteome</keyword>
<proteinExistence type="predicted"/>
<organism evidence="1 2">
    <name type="scientific">Austropuccinia psidii MF-1</name>
    <dbReference type="NCBI Taxonomy" id="1389203"/>
    <lineage>
        <taxon>Eukaryota</taxon>
        <taxon>Fungi</taxon>
        <taxon>Dikarya</taxon>
        <taxon>Basidiomycota</taxon>
        <taxon>Pucciniomycotina</taxon>
        <taxon>Pucciniomycetes</taxon>
        <taxon>Pucciniales</taxon>
        <taxon>Sphaerophragmiaceae</taxon>
        <taxon>Austropuccinia</taxon>
    </lineage>
</organism>
<evidence type="ECO:0000313" key="1">
    <source>
        <dbReference type="EMBL" id="MBW0576011.1"/>
    </source>
</evidence>
<dbReference type="AlphaFoldDB" id="A0A9Q3K9D1"/>
<comment type="caution">
    <text evidence="1">The sequence shown here is derived from an EMBL/GenBank/DDBJ whole genome shotgun (WGS) entry which is preliminary data.</text>
</comment>
<dbReference type="EMBL" id="AVOT02097473">
    <property type="protein sequence ID" value="MBW0576011.1"/>
    <property type="molecule type" value="Genomic_DNA"/>
</dbReference>
<name>A0A9Q3K9D1_9BASI</name>
<sequence>MSDLKIELSNKYKLNGSNFLDWKDRMEAILSLKGFLALVRGTETPSVSTDRDKMDPSRRERAFAILRLNCDVKVVSKFVSDTNEDPKAFWQAVDAFYQPKTIQNQAQYLSRIFSTPLTAIRLEENLNSLAENTRNLCNLIDDKQITPSSMVESVVAMWGYNQHAP</sequence>
<dbReference type="Proteomes" id="UP000765509">
    <property type="component" value="Unassembled WGS sequence"/>
</dbReference>
<reference evidence="1" key="1">
    <citation type="submission" date="2021-03" db="EMBL/GenBank/DDBJ databases">
        <title>Draft genome sequence of rust myrtle Austropuccinia psidii MF-1, a brazilian biotype.</title>
        <authorList>
            <person name="Quecine M.C."/>
            <person name="Pachon D.M.R."/>
            <person name="Bonatelli M.L."/>
            <person name="Correr F.H."/>
            <person name="Franceschini L.M."/>
            <person name="Leite T.F."/>
            <person name="Margarido G.R.A."/>
            <person name="Almeida C.A."/>
            <person name="Ferrarezi J.A."/>
            <person name="Labate C.A."/>
        </authorList>
    </citation>
    <scope>NUCLEOTIDE SEQUENCE</scope>
    <source>
        <strain evidence="1">MF-1</strain>
    </source>
</reference>
<protein>
    <submittedName>
        <fullName evidence="1">Uncharacterized protein</fullName>
    </submittedName>
</protein>